<reference evidence="2 3" key="1">
    <citation type="submission" date="2022-12" db="EMBL/GenBank/DDBJ databases">
        <title>Chromosome-scale assembly of the Ensete ventricosum genome.</title>
        <authorList>
            <person name="Dussert Y."/>
            <person name="Stocks J."/>
            <person name="Wendawek A."/>
            <person name="Woldeyes F."/>
            <person name="Nichols R.A."/>
            <person name="Borrell J.S."/>
        </authorList>
    </citation>
    <scope>NUCLEOTIDE SEQUENCE [LARGE SCALE GENOMIC DNA]</scope>
    <source>
        <strain evidence="3">cv. Maze</strain>
        <tissue evidence="2">Seeds</tissue>
    </source>
</reference>
<protein>
    <submittedName>
        <fullName evidence="2">Uncharacterized protein</fullName>
    </submittedName>
</protein>
<dbReference type="PROSITE" id="PS51257">
    <property type="entry name" value="PROKAR_LIPOPROTEIN"/>
    <property type="match status" value="1"/>
</dbReference>
<gene>
    <name evidence="2" type="ORF">OPV22_030237</name>
</gene>
<organism evidence="2 3">
    <name type="scientific">Ensete ventricosum</name>
    <name type="common">Abyssinian banana</name>
    <name type="synonym">Musa ensete</name>
    <dbReference type="NCBI Taxonomy" id="4639"/>
    <lineage>
        <taxon>Eukaryota</taxon>
        <taxon>Viridiplantae</taxon>
        <taxon>Streptophyta</taxon>
        <taxon>Embryophyta</taxon>
        <taxon>Tracheophyta</taxon>
        <taxon>Spermatophyta</taxon>
        <taxon>Magnoliopsida</taxon>
        <taxon>Liliopsida</taxon>
        <taxon>Zingiberales</taxon>
        <taxon>Musaceae</taxon>
        <taxon>Ensete</taxon>
    </lineage>
</organism>
<dbReference type="Proteomes" id="UP001222027">
    <property type="component" value="Unassembled WGS sequence"/>
</dbReference>
<feature type="compositionally biased region" description="Basic and acidic residues" evidence="1">
    <location>
        <begin position="71"/>
        <end position="96"/>
    </location>
</feature>
<accession>A0AAV8PZN3</accession>
<keyword evidence="3" id="KW-1185">Reference proteome</keyword>
<name>A0AAV8PZN3_ENSVE</name>
<sequence>MERTLETTTNTGIFSACLFSEFLVCTDAVASSTAPEAETLEALALDLSRPMPVLYTNWTLRRRFPPLPRSWAEEEAKRTREGSAGEHSPVDETIQR</sequence>
<dbReference type="EMBL" id="JAQQAF010000008">
    <property type="protein sequence ID" value="KAJ8467685.1"/>
    <property type="molecule type" value="Genomic_DNA"/>
</dbReference>
<dbReference type="AlphaFoldDB" id="A0AAV8PZN3"/>
<evidence type="ECO:0000313" key="3">
    <source>
        <dbReference type="Proteomes" id="UP001222027"/>
    </source>
</evidence>
<comment type="caution">
    <text evidence="2">The sequence shown here is derived from an EMBL/GenBank/DDBJ whole genome shotgun (WGS) entry which is preliminary data.</text>
</comment>
<feature type="region of interest" description="Disordered" evidence="1">
    <location>
        <begin position="69"/>
        <end position="96"/>
    </location>
</feature>
<evidence type="ECO:0000313" key="2">
    <source>
        <dbReference type="EMBL" id="KAJ8467685.1"/>
    </source>
</evidence>
<proteinExistence type="predicted"/>
<evidence type="ECO:0000256" key="1">
    <source>
        <dbReference type="SAM" id="MobiDB-lite"/>
    </source>
</evidence>